<protein>
    <recommendedName>
        <fullName evidence="2">Nitrile hydratase alpha/Thiocyanate hydrolase gamma domain-containing protein</fullName>
    </recommendedName>
</protein>
<dbReference type="Proteomes" id="UP000233256">
    <property type="component" value="Unassembled WGS sequence"/>
</dbReference>
<dbReference type="GO" id="GO:0046914">
    <property type="term" value="F:transition metal ion binding"/>
    <property type="evidence" value="ECO:0007669"/>
    <property type="project" value="InterPro"/>
</dbReference>
<sequence>MTQISLQEILQKSMSDEEFRTKLVKSPRKLLVENGIQVPEDLEFEVHENQSDIFHAVLPLPTEKTVMEELAKINPAFAKMYYKAWTDEDFKKRLLADPSAGFQEATGIHAPEFMKIVMHENTPNLVHIALPYVSPVEGELSDADLEAVAGGKGAPSKDNDIACSGGATASLGVTGTFTTAGITCAVLGGPAGWIGGAICGVIAVGGVIGAGVAAGVSVGT</sequence>
<organism evidence="3 4">
    <name type="scientific">Candidatus Wallbacteria bacterium HGW-Wallbacteria-1</name>
    <dbReference type="NCBI Taxonomy" id="2013854"/>
    <lineage>
        <taxon>Bacteria</taxon>
        <taxon>Candidatus Walliibacteriota</taxon>
    </lineage>
</organism>
<keyword evidence="1" id="KW-0479">Metal-binding</keyword>
<dbReference type="InterPro" id="IPR004232">
    <property type="entry name" value="CN_Hdrtase_a/SCN_Hdrlase_g"/>
</dbReference>
<reference evidence="3 4" key="1">
    <citation type="journal article" date="2017" name="ISME J.">
        <title>Potential for microbial H2 and metal transformations associated with novel bacteria and archaea in deep terrestrial subsurface sediments.</title>
        <authorList>
            <person name="Hernsdorf A.W."/>
            <person name="Amano Y."/>
            <person name="Miyakawa K."/>
            <person name="Ise K."/>
            <person name="Suzuki Y."/>
            <person name="Anantharaman K."/>
            <person name="Probst A."/>
            <person name="Burstein D."/>
            <person name="Thomas B.C."/>
            <person name="Banfield J.F."/>
        </authorList>
    </citation>
    <scope>NUCLEOTIDE SEQUENCE [LARGE SCALE GENOMIC DNA]</scope>
    <source>
        <strain evidence="3">HGW-Wallbacteria-1</strain>
    </source>
</reference>
<dbReference type="EMBL" id="PGXC01000031">
    <property type="protein sequence ID" value="PKK88896.1"/>
    <property type="molecule type" value="Genomic_DNA"/>
</dbReference>
<evidence type="ECO:0000313" key="3">
    <source>
        <dbReference type="EMBL" id="PKK88896.1"/>
    </source>
</evidence>
<feature type="domain" description="Nitrile hydratase alpha/Thiocyanate hydrolase gamma" evidence="2">
    <location>
        <begin position="16"/>
        <end position="71"/>
    </location>
</feature>
<accession>A0A2N1PKP3</accession>
<dbReference type="Pfam" id="PF02979">
    <property type="entry name" value="NHase_alpha"/>
    <property type="match status" value="1"/>
</dbReference>
<evidence type="ECO:0000256" key="1">
    <source>
        <dbReference type="ARBA" id="ARBA00022723"/>
    </source>
</evidence>
<gene>
    <name evidence="3" type="ORF">CVV64_16765</name>
</gene>
<dbReference type="Gene3D" id="3.90.330.10">
    <property type="entry name" value="Nitrile hydratase alpha /Thiocyanate hydrolase gamma"/>
    <property type="match status" value="2"/>
</dbReference>
<name>A0A2N1PKP3_9BACT</name>
<dbReference type="InterPro" id="IPR022513">
    <property type="entry name" value="TOMM_pelo"/>
</dbReference>
<evidence type="ECO:0000259" key="2">
    <source>
        <dbReference type="Pfam" id="PF02979"/>
    </source>
</evidence>
<dbReference type="InterPro" id="IPR036648">
    <property type="entry name" value="CN_Hdrase_a/SCN_Hdrase_g_sf"/>
</dbReference>
<dbReference type="GO" id="GO:0003824">
    <property type="term" value="F:catalytic activity"/>
    <property type="evidence" value="ECO:0007669"/>
    <property type="project" value="InterPro"/>
</dbReference>
<dbReference type="AlphaFoldDB" id="A0A2N1PKP3"/>
<dbReference type="NCBIfam" id="TIGR03793">
    <property type="entry name" value="leader_NHLP"/>
    <property type="match status" value="1"/>
</dbReference>
<comment type="caution">
    <text evidence="3">The sequence shown here is derived from an EMBL/GenBank/DDBJ whole genome shotgun (WGS) entry which is preliminary data.</text>
</comment>
<evidence type="ECO:0000313" key="4">
    <source>
        <dbReference type="Proteomes" id="UP000233256"/>
    </source>
</evidence>
<proteinExistence type="predicted"/>
<dbReference type="SUPFAM" id="SSF56209">
    <property type="entry name" value="Nitrile hydratase alpha chain"/>
    <property type="match status" value="2"/>
</dbReference>